<evidence type="ECO:0000313" key="2">
    <source>
        <dbReference type="EMBL" id="APG76178.1"/>
    </source>
</evidence>
<evidence type="ECO:0000256" key="1">
    <source>
        <dbReference type="SAM" id="MobiDB-lite"/>
    </source>
</evidence>
<proteinExistence type="predicted"/>
<feature type="region of interest" description="Disordered" evidence="1">
    <location>
        <begin position="1"/>
        <end position="30"/>
    </location>
</feature>
<accession>A0A1L3KFI9</accession>
<sequence length="309" mass="33924">MVKKVKINAKRRSAPTQQRKAKENTPRMQSLARKTAREQYLCNCLHGARTEHLSLPRAVAPYTVLRVQRVITSTQRVHFFGPMADDVSLPSLKHQMTNTCSVASADANVAITANNNTNRYVHPALSGSPLSTPAACSVRVSNPNALMSTSGTVYVGQSRDIIDLRNAGAINWTEYANALVSRSPNQAFSAAQLATKFVDAICAPCDIEELATFREYLPTIDANFTLNSNSGFYFYGFAPVWVYNPTGISLTYEVTIEYRVRPDVLSAFHNAVEFHKPASENTWLEAIKTVLAHGVIIAEAAAPVISMLM</sequence>
<organism evidence="2">
    <name type="scientific">Beihai noda-like virus 1</name>
    <dbReference type="NCBI Taxonomy" id="1922462"/>
    <lineage>
        <taxon>Viruses</taxon>
        <taxon>Riboviria</taxon>
    </lineage>
</organism>
<reference evidence="2" key="1">
    <citation type="journal article" date="2016" name="Nature">
        <title>Redefining the invertebrate RNA virosphere.</title>
        <authorList>
            <person name="Shi M."/>
            <person name="Lin X.D."/>
            <person name="Tian J.H."/>
            <person name="Chen L.J."/>
            <person name="Chen X."/>
            <person name="Li C.X."/>
            <person name="Qin X.C."/>
            <person name="Li J."/>
            <person name="Cao J.P."/>
            <person name="Eden J.S."/>
            <person name="Buchmann J."/>
            <person name="Wang W."/>
            <person name="Xu J."/>
            <person name="Holmes E.C."/>
            <person name="Zhang Y.Z."/>
        </authorList>
    </citation>
    <scope>NUCLEOTIDE SEQUENCE</scope>
    <source>
        <strain evidence="2">BHZC37212</strain>
    </source>
</reference>
<name>A0A1L3KFI9_9VIRU</name>
<protein>
    <submittedName>
        <fullName evidence="2">Uncharacterized protein</fullName>
    </submittedName>
</protein>
<feature type="compositionally biased region" description="Basic residues" evidence="1">
    <location>
        <begin position="1"/>
        <end position="13"/>
    </location>
</feature>
<dbReference type="EMBL" id="KX883062">
    <property type="protein sequence ID" value="APG76178.1"/>
    <property type="molecule type" value="Genomic_RNA"/>
</dbReference>